<organism evidence="2 3">
    <name type="scientific">Umbra pygmaea</name>
    <name type="common">Eastern mudminnow</name>
    <dbReference type="NCBI Taxonomy" id="75934"/>
    <lineage>
        <taxon>Eukaryota</taxon>
        <taxon>Metazoa</taxon>
        <taxon>Chordata</taxon>
        <taxon>Craniata</taxon>
        <taxon>Vertebrata</taxon>
        <taxon>Euteleostomi</taxon>
        <taxon>Actinopterygii</taxon>
        <taxon>Neopterygii</taxon>
        <taxon>Teleostei</taxon>
        <taxon>Protacanthopterygii</taxon>
        <taxon>Esociformes</taxon>
        <taxon>Umbridae</taxon>
        <taxon>Umbra</taxon>
    </lineage>
</organism>
<proteinExistence type="predicted"/>
<reference evidence="2 3" key="1">
    <citation type="submission" date="2024-06" db="EMBL/GenBank/DDBJ databases">
        <authorList>
            <person name="Pan Q."/>
            <person name="Wen M."/>
            <person name="Jouanno E."/>
            <person name="Zahm M."/>
            <person name="Klopp C."/>
            <person name="Cabau C."/>
            <person name="Louis A."/>
            <person name="Berthelot C."/>
            <person name="Parey E."/>
            <person name="Roest Crollius H."/>
            <person name="Montfort J."/>
            <person name="Robinson-Rechavi M."/>
            <person name="Bouchez O."/>
            <person name="Lampietro C."/>
            <person name="Lopez Roques C."/>
            <person name="Donnadieu C."/>
            <person name="Postlethwait J."/>
            <person name="Bobe J."/>
            <person name="Verreycken H."/>
            <person name="Guiguen Y."/>
        </authorList>
    </citation>
    <scope>NUCLEOTIDE SEQUENCE [LARGE SCALE GENOMIC DNA]</scope>
    <source>
        <strain evidence="2">Up_M1</strain>
        <tissue evidence="2">Testis</tissue>
    </source>
</reference>
<dbReference type="AlphaFoldDB" id="A0ABD0XRM4"/>
<dbReference type="Proteomes" id="UP001557470">
    <property type="component" value="Unassembled WGS sequence"/>
</dbReference>
<evidence type="ECO:0000313" key="2">
    <source>
        <dbReference type="EMBL" id="KAL1023989.1"/>
    </source>
</evidence>
<sequence length="137" mass="14071">MFLLTSKLLSLPTGGAKAPASSSIRRISILASLSACACTSILRISNSCLLLSALSCRSASRLATRCLSRSVSLPVLRRSGEKGSYLGRVRRAGATLSPTPSNNRVGEGVLNPLRSSPNTSSSPALSTPAANGADKCP</sequence>
<feature type="compositionally biased region" description="Low complexity" evidence="1">
    <location>
        <begin position="110"/>
        <end position="131"/>
    </location>
</feature>
<name>A0ABD0XRM4_UMBPY</name>
<accession>A0ABD0XRM4</accession>
<gene>
    <name evidence="2" type="ORF">UPYG_G00049950</name>
</gene>
<feature type="region of interest" description="Disordered" evidence="1">
    <location>
        <begin position="87"/>
        <end position="137"/>
    </location>
</feature>
<comment type="caution">
    <text evidence="2">The sequence shown here is derived from an EMBL/GenBank/DDBJ whole genome shotgun (WGS) entry which is preliminary data.</text>
</comment>
<evidence type="ECO:0000256" key="1">
    <source>
        <dbReference type="SAM" id="MobiDB-lite"/>
    </source>
</evidence>
<keyword evidence="3" id="KW-1185">Reference proteome</keyword>
<protein>
    <submittedName>
        <fullName evidence="2">Uncharacterized protein</fullName>
    </submittedName>
</protein>
<evidence type="ECO:0000313" key="3">
    <source>
        <dbReference type="Proteomes" id="UP001557470"/>
    </source>
</evidence>
<dbReference type="EMBL" id="JAGEUA010000001">
    <property type="protein sequence ID" value="KAL1023989.1"/>
    <property type="molecule type" value="Genomic_DNA"/>
</dbReference>